<sequence length="270" mass="30613">MPPQTSLPIDQTHTLLTSLHTFLLLSTHNILFYRHLYPQETFLSTKAFNLPIHQSRHPKLCQWITDAFSQVSTQLSLGTVSTVSIVIHSPSTTQKILERYVFDLSRLPKWPGTRNHPNPADSFRVHGNRVMATDFRQEKARDNYLDSFNYSDINEQYRACLKRMAHAMEKMDPLPEGCGFTIAIELKEEGKAPIGHPQEWIPIQPSLQPSGSASSSQGKDLGGVKITAVRSIEAGPLFIECWIEEGEAKAAFLKEHEESSSQQEDSERWR</sequence>
<dbReference type="EMBL" id="MU865396">
    <property type="protein sequence ID" value="KAK4224336.1"/>
    <property type="molecule type" value="Genomic_DNA"/>
</dbReference>
<accession>A0AAN7BJA2</accession>
<organism evidence="4 5">
    <name type="scientific">Podospora fimiseda</name>
    <dbReference type="NCBI Taxonomy" id="252190"/>
    <lineage>
        <taxon>Eukaryota</taxon>
        <taxon>Fungi</taxon>
        <taxon>Dikarya</taxon>
        <taxon>Ascomycota</taxon>
        <taxon>Pezizomycotina</taxon>
        <taxon>Sordariomycetes</taxon>
        <taxon>Sordariomycetidae</taxon>
        <taxon>Sordariales</taxon>
        <taxon>Podosporaceae</taxon>
        <taxon>Podospora</taxon>
    </lineage>
</organism>
<dbReference type="GO" id="GO:0003677">
    <property type="term" value="F:DNA binding"/>
    <property type="evidence" value="ECO:0007669"/>
    <property type="project" value="UniProtKB-KW"/>
</dbReference>
<dbReference type="Proteomes" id="UP001301958">
    <property type="component" value="Unassembled WGS sequence"/>
</dbReference>
<proteinExistence type="inferred from homology"/>
<dbReference type="InterPro" id="IPR003511">
    <property type="entry name" value="HORMA_dom"/>
</dbReference>
<evidence type="ECO:0000256" key="2">
    <source>
        <dbReference type="SAM" id="MobiDB-lite"/>
    </source>
</evidence>
<dbReference type="Gene3D" id="3.30.900.10">
    <property type="entry name" value="HORMA domain"/>
    <property type="match status" value="1"/>
</dbReference>
<comment type="caution">
    <text evidence="4">The sequence shown here is derived from an EMBL/GenBank/DDBJ whole genome shotgun (WGS) entry which is preliminary data.</text>
</comment>
<dbReference type="PROSITE" id="PS50815">
    <property type="entry name" value="HORMA"/>
    <property type="match status" value="1"/>
</dbReference>
<dbReference type="Pfam" id="PF02301">
    <property type="entry name" value="HORMA"/>
    <property type="match status" value="1"/>
</dbReference>
<feature type="region of interest" description="Disordered" evidence="2">
    <location>
        <begin position="196"/>
        <end position="220"/>
    </location>
</feature>
<feature type="compositionally biased region" description="Low complexity" evidence="2">
    <location>
        <begin position="204"/>
        <end position="218"/>
    </location>
</feature>
<comment type="similarity">
    <text evidence="1">Belongs to the MAD2 family.</text>
</comment>
<dbReference type="InterPro" id="IPR036570">
    <property type="entry name" value="HORMA_dom_sf"/>
</dbReference>
<dbReference type="InterPro" id="IPR045091">
    <property type="entry name" value="Mad2-like"/>
</dbReference>
<evidence type="ECO:0000259" key="3">
    <source>
        <dbReference type="PROSITE" id="PS50815"/>
    </source>
</evidence>
<dbReference type="SUPFAM" id="SSF56019">
    <property type="entry name" value="The spindle assembly checkpoint protein mad2"/>
    <property type="match status" value="1"/>
</dbReference>
<gene>
    <name evidence="4" type="ORF">QBC38DRAFT_485725</name>
</gene>
<feature type="domain" description="HORMA" evidence="3">
    <location>
        <begin position="13"/>
        <end position="243"/>
    </location>
</feature>
<dbReference type="PANTHER" id="PTHR11842">
    <property type="entry name" value="MITOTIC SPINDLE ASSEMBLY CHECKPOINT PROTEIN MAD2"/>
    <property type="match status" value="1"/>
</dbReference>
<protein>
    <submittedName>
        <fullName evidence="4">DNA-binding protein</fullName>
    </submittedName>
</protein>
<reference evidence="4" key="1">
    <citation type="journal article" date="2023" name="Mol. Phylogenet. Evol.">
        <title>Genome-scale phylogeny and comparative genomics of the fungal order Sordariales.</title>
        <authorList>
            <person name="Hensen N."/>
            <person name="Bonometti L."/>
            <person name="Westerberg I."/>
            <person name="Brannstrom I.O."/>
            <person name="Guillou S."/>
            <person name="Cros-Aarteil S."/>
            <person name="Calhoun S."/>
            <person name="Haridas S."/>
            <person name="Kuo A."/>
            <person name="Mondo S."/>
            <person name="Pangilinan J."/>
            <person name="Riley R."/>
            <person name="LaButti K."/>
            <person name="Andreopoulos B."/>
            <person name="Lipzen A."/>
            <person name="Chen C."/>
            <person name="Yan M."/>
            <person name="Daum C."/>
            <person name="Ng V."/>
            <person name="Clum A."/>
            <person name="Steindorff A."/>
            <person name="Ohm R.A."/>
            <person name="Martin F."/>
            <person name="Silar P."/>
            <person name="Natvig D.O."/>
            <person name="Lalanne C."/>
            <person name="Gautier V."/>
            <person name="Ament-Velasquez S.L."/>
            <person name="Kruys A."/>
            <person name="Hutchinson M.I."/>
            <person name="Powell A.J."/>
            <person name="Barry K."/>
            <person name="Miller A.N."/>
            <person name="Grigoriev I.V."/>
            <person name="Debuchy R."/>
            <person name="Gladieux P."/>
            <person name="Hiltunen Thoren M."/>
            <person name="Johannesson H."/>
        </authorList>
    </citation>
    <scope>NUCLEOTIDE SEQUENCE</scope>
    <source>
        <strain evidence="4">CBS 990.96</strain>
    </source>
</reference>
<evidence type="ECO:0000313" key="4">
    <source>
        <dbReference type="EMBL" id="KAK4224336.1"/>
    </source>
</evidence>
<name>A0AAN7BJA2_9PEZI</name>
<keyword evidence="4" id="KW-0238">DNA-binding</keyword>
<evidence type="ECO:0000313" key="5">
    <source>
        <dbReference type="Proteomes" id="UP001301958"/>
    </source>
</evidence>
<keyword evidence="5" id="KW-1185">Reference proteome</keyword>
<dbReference type="AlphaFoldDB" id="A0AAN7BJA2"/>
<reference evidence="4" key="2">
    <citation type="submission" date="2023-05" db="EMBL/GenBank/DDBJ databases">
        <authorList>
            <consortium name="Lawrence Berkeley National Laboratory"/>
            <person name="Steindorff A."/>
            <person name="Hensen N."/>
            <person name="Bonometti L."/>
            <person name="Westerberg I."/>
            <person name="Brannstrom I.O."/>
            <person name="Guillou S."/>
            <person name="Cros-Aarteil S."/>
            <person name="Calhoun S."/>
            <person name="Haridas S."/>
            <person name="Kuo A."/>
            <person name="Mondo S."/>
            <person name="Pangilinan J."/>
            <person name="Riley R."/>
            <person name="Labutti K."/>
            <person name="Andreopoulos B."/>
            <person name="Lipzen A."/>
            <person name="Chen C."/>
            <person name="Yanf M."/>
            <person name="Daum C."/>
            <person name="Ng V."/>
            <person name="Clum A."/>
            <person name="Ohm R."/>
            <person name="Martin F."/>
            <person name="Silar P."/>
            <person name="Natvig D."/>
            <person name="Lalanne C."/>
            <person name="Gautier V."/>
            <person name="Ament-Velasquez S.L."/>
            <person name="Kruys A."/>
            <person name="Hutchinson M.I."/>
            <person name="Powell A.J."/>
            <person name="Barry K."/>
            <person name="Miller A.N."/>
            <person name="Grigoriev I.V."/>
            <person name="Debuchy R."/>
            <person name="Gladieux P."/>
            <person name="Thoren M.H."/>
            <person name="Johannesson H."/>
        </authorList>
    </citation>
    <scope>NUCLEOTIDE SEQUENCE</scope>
    <source>
        <strain evidence="4">CBS 990.96</strain>
    </source>
</reference>
<evidence type="ECO:0000256" key="1">
    <source>
        <dbReference type="ARBA" id="ARBA00010348"/>
    </source>
</evidence>
<dbReference type="PANTHER" id="PTHR11842:SF10">
    <property type="entry name" value="MITOTIC SPINDLE ASSEMBLY CHECKPOINT PROTEIN MAD2B"/>
    <property type="match status" value="1"/>
</dbReference>
<dbReference type="GO" id="GO:0016035">
    <property type="term" value="C:zeta DNA polymerase complex"/>
    <property type="evidence" value="ECO:0007669"/>
    <property type="project" value="TreeGrafter"/>
</dbReference>